<dbReference type="AlphaFoldDB" id="A0A1G1XMK7"/>
<organism evidence="2 3">
    <name type="scientific">Candidatus Brennerbacteria bacterium RIFOXYD1_FULL_41_16</name>
    <dbReference type="NCBI Taxonomy" id="1797529"/>
    <lineage>
        <taxon>Bacteria</taxon>
        <taxon>Candidatus Brenneribacteriota</taxon>
    </lineage>
</organism>
<evidence type="ECO:0008006" key="4">
    <source>
        <dbReference type="Google" id="ProtNLM"/>
    </source>
</evidence>
<name>A0A1G1XMK7_9BACT</name>
<feature type="transmembrane region" description="Helical" evidence="1">
    <location>
        <begin position="33"/>
        <end position="50"/>
    </location>
</feature>
<comment type="caution">
    <text evidence="2">The sequence shown here is derived from an EMBL/GenBank/DDBJ whole genome shotgun (WGS) entry which is preliminary data.</text>
</comment>
<keyword evidence="1" id="KW-0812">Transmembrane</keyword>
<protein>
    <recommendedName>
        <fullName evidence="4">DUF5673 domain-containing protein</fullName>
    </recommendedName>
</protein>
<keyword evidence="1" id="KW-1133">Transmembrane helix</keyword>
<dbReference type="EMBL" id="MHHY01000007">
    <property type="protein sequence ID" value="OGY40547.1"/>
    <property type="molecule type" value="Genomic_DNA"/>
</dbReference>
<dbReference type="Proteomes" id="UP000178570">
    <property type="component" value="Unassembled WGS sequence"/>
</dbReference>
<accession>A0A1G1XMK7</accession>
<dbReference type="STRING" id="1797529.A2570_02300"/>
<reference evidence="2 3" key="1">
    <citation type="journal article" date="2016" name="Nat. Commun.">
        <title>Thousands of microbial genomes shed light on interconnected biogeochemical processes in an aquifer system.</title>
        <authorList>
            <person name="Anantharaman K."/>
            <person name="Brown C.T."/>
            <person name="Hug L.A."/>
            <person name="Sharon I."/>
            <person name="Castelle C.J."/>
            <person name="Probst A.J."/>
            <person name="Thomas B.C."/>
            <person name="Singh A."/>
            <person name="Wilkins M.J."/>
            <person name="Karaoz U."/>
            <person name="Brodie E.L."/>
            <person name="Williams K.H."/>
            <person name="Hubbard S.S."/>
            <person name="Banfield J.F."/>
        </authorList>
    </citation>
    <scope>NUCLEOTIDE SEQUENCE [LARGE SCALE GENOMIC DNA]</scope>
</reference>
<proteinExistence type="predicted"/>
<evidence type="ECO:0000256" key="1">
    <source>
        <dbReference type="SAM" id="Phobius"/>
    </source>
</evidence>
<keyword evidence="1" id="KW-0472">Membrane</keyword>
<evidence type="ECO:0000313" key="2">
    <source>
        <dbReference type="EMBL" id="OGY40547.1"/>
    </source>
</evidence>
<sequence length="163" mass="19474">MAKEKSHKLHQGEKILAEWKAPEFRNWKKIKDLKFGSSIIGIGLLFWAIYNSNLLFFFILLLSLFLIFFMADYRPKTFRFMITDSGVWIDETVHRFIEIDKFWVAPFVTKKDKFFVFSLPRAKDLRIPVPIDDAEKIRQIVNEYVPQSEHRISLFDWIEQALL</sequence>
<gene>
    <name evidence="2" type="ORF">A2570_02300</name>
</gene>
<feature type="transmembrane region" description="Helical" evidence="1">
    <location>
        <begin position="56"/>
        <end position="73"/>
    </location>
</feature>
<evidence type="ECO:0000313" key="3">
    <source>
        <dbReference type="Proteomes" id="UP000178570"/>
    </source>
</evidence>